<comment type="function">
    <text evidence="8">Part of the ABC transporter complex CysAWTP (TC 3.A.1.6.1) involved in sulfate/thiosulfate import. Probably responsible for the translocation of the substrate across the membrane.</text>
</comment>
<dbReference type="GO" id="GO:0005886">
    <property type="term" value="C:plasma membrane"/>
    <property type="evidence" value="ECO:0007669"/>
    <property type="project" value="UniProtKB-SubCell"/>
</dbReference>
<evidence type="ECO:0000256" key="5">
    <source>
        <dbReference type="ARBA" id="ARBA00022989"/>
    </source>
</evidence>
<evidence type="ECO:0000256" key="7">
    <source>
        <dbReference type="ARBA" id="ARBA00023136"/>
    </source>
</evidence>
<dbReference type="NCBIfam" id="TIGR00969">
    <property type="entry name" value="3a0106s02"/>
    <property type="match status" value="1"/>
</dbReference>
<evidence type="ECO:0000313" key="11">
    <source>
        <dbReference type="EMBL" id="QNT79217.1"/>
    </source>
</evidence>
<evidence type="ECO:0000256" key="3">
    <source>
        <dbReference type="ARBA" id="ARBA00022448"/>
    </source>
</evidence>
<dbReference type="PANTHER" id="PTHR30406:SF1">
    <property type="entry name" value="SULFATE TRANSPORT SYSTEM PERMEASE PROTEIN CYSW"/>
    <property type="match status" value="1"/>
</dbReference>
<dbReference type="Gene3D" id="1.10.3720.10">
    <property type="entry name" value="MetI-like"/>
    <property type="match status" value="1"/>
</dbReference>
<evidence type="ECO:0000256" key="6">
    <source>
        <dbReference type="ARBA" id="ARBA00023032"/>
    </source>
</evidence>
<feature type="transmembrane region" description="Helical" evidence="9">
    <location>
        <begin position="109"/>
        <end position="132"/>
    </location>
</feature>
<keyword evidence="3" id="KW-0813">Transport</keyword>
<dbReference type="Proteomes" id="UP000516349">
    <property type="component" value="Chromosome"/>
</dbReference>
<protein>
    <submittedName>
        <fullName evidence="11">Sulfate transport system permease protein CysW</fullName>
    </submittedName>
</protein>
<keyword evidence="5 9" id="KW-1133">Transmembrane helix</keyword>
<comment type="subcellular location">
    <subcellularLocation>
        <location evidence="1">Cell membrane</location>
        <topology evidence="1">Multi-pass membrane protein</topology>
    </subcellularLocation>
</comment>
<evidence type="ECO:0000256" key="2">
    <source>
        <dbReference type="ARBA" id="ARBA00011779"/>
    </source>
</evidence>
<reference evidence="11 12" key="1">
    <citation type="submission" date="2020-08" db="EMBL/GenBank/DDBJ databases">
        <title>Complete genome sequence of Entomobacter blattae G55GP.</title>
        <authorList>
            <person name="Poehlein A."/>
            <person name="Guzman J."/>
            <person name="Daniel R."/>
            <person name="Vilcinskas A."/>
        </authorList>
    </citation>
    <scope>NUCLEOTIDE SEQUENCE [LARGE SCALE GENOMIC DNA]</scope>
    <source>
        <strain evidence="11 12">G55GP</strain>
    </source>
</reference>
<dbReference type="InterPro" id="IPR035906">
    <property type="entry name" value="MetI-like_sf"/>
</dbReference>
<dbReference type="KEGG" id="ebla:JGUZn3_20120"/>
<feature type="transmembrane region" description="Helical" evidence="9">
    <location>
        <begin position="152"/>
        <end position="174"/>
    </location>
</feature>
<feature type="domain" description="ABC transmembrane type-1" evidence="10">
    <location>
        <begin position="74"/>
        <end position="277"/>
    </location>
</feature>
<feature type="transmembrane region" description="Helical" evidence="9">
    <location>
        <begin position="258"/>
        <end position="276"/>
    </location>
</feature>
<dbReference type="CDD" id="cd06261">
    <property type="entry name" value="TM_PBP2"/>
    <property type="match status" value="1"/>
</dbReference>
<dbReference type="SUPFAM" id="SSF161098">
    <property type="entry name" value="MetI-like"/>
    <property type="match status" value="1"/>
</dbReference>
<evidence type="ECO:0000259" key="10">
    <source>
        <dbReference type="PROSITE" id="PS50928"/>
    </source>
</evidence>
<feature type="transmembrane region" description="Helical" evidence="9">
    <location>
        <begin position="74"/>
        <end position="97"/>
    </location>
</feature>
<name>A0A7H1NTV7_9PROT</name>
<dbReference type="Pfam" id="PF00528">
    <property type="entry name" value="BPD_transp_1"/>
    <property type="match status" value="1"/>
</dbReference>
<accession>A0A7H1NTV7</accession>
<evidence type="ECO:0000256" key="4">
    <source>
        <dbReference type="ARBA" id="ARBA00022692"/>
    </source>
</evidence>
<evidence type="ECO:0000256" key="9">
    <source>
        <dbReference type="SAM" id="Phobius"/>
    </source>
</evidence>
<dbReference type="GO" id="GO:0015419">
    <property type="term" value="F:ABC-type sulfate transporter activity"/>
    <property type="evidence" value="ECO:0007669"/>
    <property type="project" value="InterPro"/>
</dbReference>
<dbReference type="PANTHER" id="PTHR30406">
    <property type="entry name" value="SULFATE TRANSPORT SYSTEM PERMEASE PROTEIN"/>
    <property type="match status" value="1"/>
</dbReference>
<dbReference type="PROSITE" id="PS50928">
    <property type="entry name" value="ABC_TM1"/>
    <property type="match status" value="1"/>
</dbReference>
<feature type="transmembrane region" description="Helical" evidence="9">
    <location>
        <begin position="28"/>
        <end position="54"/>
    </location>
</feature>
<evidence type="ECO:0000256" key="1">
    <source>
        <dbReference type="ARBA" id="ARBA00004651"/>
    </source>
</evidence>
<gene>
    <name evidence="11" type="primary">cysW</name>
    <name evidence="11" type="ORF">JGUZn3_20120</name>
</gene>
<dbReference type="InterPro" id="IPR000515">
    <property type="entry name" value="MetI-like"/>
</dbReference>
<comment type="subunit">
    <text evidence="2">The complex is composed of two ATP-binding proteins (CysA), two transmembrane proteins (CysT and CysW) and a solute-binding protein (CysP).</text>
</comment>
<feature type="transmembrane region" description="Helical" evidence="9">
    <location>
        <begin position="186"/>
        <end position="204"/>
    </location>
</feature>
<keyword evidence="7 9" id="KW-0472">Membrane</keyword>
<proteinExistence type="predicted"/>
<keyword evidence="4 9" id="KW-0812">Transmembrane</keyword>
<dbReference type="EMBL" id="CP060244">
    <property type="protein sequence ID" value="QNT79217.1"/>
    <property type="molecule type" value="Genomic_DNA"/>
</dbReference>
<keyword evidence="6" id="KW-0764">Sulfate transport</keyword>
<sequence length="291" mass="31243">MNTKTDALPPPILSSSQNRISRNKKYSVSLALGAYAIALILLFLPALFVCLQAFGDGIGAFFSNISQPEAVSAIQLTLAVTMISILINSFFGIMGAWCLTKFEFFGKKILIALIDIPLATSPVIAGMVWLLVFGEKGWFGKALAQIGVHIIYTPYGVLLATLFVTFPFVARTLLPIMQTTQRDMEESALLLGAGFTTILFKVTLPQAGSALLSGVLLTTARALGEFGAVVVVSGHIPGFTETVPLQIETLYNSYETTAAFSLAIVLVVLSLGIVLLRRFSQQGQSYQGNLP</sequence>
<organism evidence="11 12">
    <name type="scientific">Entomobacter blattae</name>
    <dbReference type="NCBI Taxonomy" id="2762277"/>
    <lineage>
        <taxon>Bacteria</taxon>
        <taxon>Pseudomonadati</taxon>
        <taxon>Pseudomonadota</taxon>
        <taxon>Alphaproteobacteria</taxon>
        <taxon>Acetobacterales</taxon>
        <taxon>Acetobacteraceae</taxon>
        <taxon>Entomobacter</taxon>
    </lineage>
</organism>
<dbReference type="InterPro" id="IPR005667">
    <property type="entry name" value="Sulph_transpt2"/>
</dbReference>
<evidence type="ECO:0000256" key="8">
    <source>
        <dbReference type="ARBA" id="ARBA00025323"/>
    </source>
</evidence>
<dbReference type="AlphaFoldDB" id="A0A7H1NTV7"/>
<dbReference type="RefSeq" id="WP_203413400.1">
    <property type="nucleotide sequence ID" value="NZ_CP060244.1"/>
</dbReference>
<keyword evidence="12" id="KW-1185">Reference proteome</keyword>
<evidence type="ECO:0000313" key="12">
    <source>
        <dbReference type="Proteomes" id="UP000516349"/>
    </source>
</evidence>